<protein>
    <recommendedName>
        <fullName evidence="13">Vacuolar protein sorting-associated protein 20</fullName>
    </recommendedName>
</protein>
<feature type="compositionally biased region" description="Basic and acidic residues" evidence="8">
    <location>
        <begin position="180"/>
        <end position="191"/>
    </location>
</feature>
<keyword evidence="6" id="KW-0472">Membrane</keyword>
<dbReference type="Proteomes" id="UP000195871">
    <property type="component" value="Unassembled WGS sequence"/>
</dbReference>
<dbReference type="GO" id="GO:0000815">
    <property type="term" value="C:ESCRT III complex"/>
    <property type="evidence" value="ECO:0007669"/>
    <property type="project" value="TreeGrafter"/>
</dbReference>
<dbReference type="EMBL" id="NHMM01000007">
    <property type="protein sequence ID" value="OUT20663.1"/>
    <property type="molecule type" value="Genomic_DNA"/>
</dbReference>
<keyword evidence="5" id="KW-0653">Protein transport</keyword>
<dbReference type="VEuPathDB" id="FungiDB:C5L36_0A09480"/>
<feature type="compositionally biased region" description="Basic and acidic residues" evidence="8">
    <location>
        <begin position="208"/>
        <end position="218"/>
    </location>
</feature>
<reference evidence="10 11" key="1">
    <citation type="submission" date="2017-05" db="EMBL/GenBank/DDBJ databases">
        <title>The Genome Sequence of Candida krusei Ckrusei653.</title>
        <authorList>
            <person name="Cuomo C."/>
            <person name="Forche A."/>
            <person name="Young S."/>
            <person name="Abouelleil A."/>
            <person name="Cao P."/>
            <person name="Chapman S."/>
            <person name="Cusick C."/>
            <person name="Shea T."/>
            <person name="Nusbaum C."/>
            <person name="Birren B."/>
        </authorList>
    </citation>
    <scope>NUCLEOTIDE SEQUENCE [LARGE SCALE GENOMIC DNA]</scope>
    <source>
        <strain evidence="10 11">Ckrusei653</strain>
    </source>
</reference>
<comment type="subcellular location">
    <subcellularLocation>
        <location evidence="1">Endosome membrane</location>
    </subcellularLocation>
</comment>
<comment type="similarity">
    <text evidence="2">Belongs to the SNF7 family.</text>
</comment>
<evidence type="ECO:0000256" key="7">
    <source>
        <dbReference type="SAM" id="Coils"/>
    </source>
</evidence>
<dbReference type="GO" id="GO:0005771">
    <property type="term" value="C:multivesicular body"/>
    <property type="evidence" value="ECO:0007669"/>
    <property type="project" value="TreeGrafter"/>
</dbReference>
<keyword evidence="4" id="KW-0967">Endosome</keyword>
<keyword evidence="12" id="KW-1185">Reference proteome</keyword>
<dbReference type="Gene3D" id="6.10.140.1230">
    <property type="match status" value="1"/>
</dbReference>
<evidence type="ECO:0000256" key="5">
    <source>
        <dbReference type="ARBA" id="ARBA00022927"/>
    </source>
</evidence>
<dbReference type="Proteomes" id="UP000249293">
    <property type="component" value="Chromosome 1"/>
</dbReference>
<evidence type="ECO:0000313" key="11">
    <source>
        <dbReference type="Proteomes" id="UP000195871"/>
    </source>
</evidence>
<evidence type="ECO:0000256" key="4">
    <source>
        <dbReference type="ARBA" id="ARBA00022753"/>
    </source>
</evidence>
<keyword evidence="3" id="KW-0813">Transport</keyword>
<dbReference type="PANTHER" id="PTHR22761">
    <property type="entry name" value="CHARGED MULTIVESICULAR BODY PROTEIN"/>
    <property type="match status" value="1"/>
</dbReference>
<reference evidence="9 12" key="2">
    <citation type="submission" date="2018-06" db="EMBL/GenBank/DDBJ databases">
        <title>Population genomics shows no distinction between pathogenic Candida krusei and environmental Pichia kudriavzevii: One species, four names.</title>
        <authorList>
            <person name="Douglass A.P."/>
            <person name="Offei B."/>
            <person name="Braun-Galleani S."/>
            <person name="Coughlan A.Y."/>
            <person name="Martos A."/>
            <person name="Ortiz-Merino R.A."/>
            <person name="Byrne K.P."/>
            <person name="Wolfe K.H."/>
        </authorList>
    </citation>
    <scope>NUCLEOTIDE SEQUENCE [LARGE SCALE GENOMIC DNA]</scope>
    <source>
        <strain evidence="9 12">CBS573</strain>
    </source>
</reference>
<dbReference type="EMBL" id="CP028773">
    <property type="protein sequence ID" value="AWU74358.1"/>
    <property type="molecule type" value="Genomic_DNA"/>
</dbReference>
<dbReference type="KEGG" id="pkz:C5L36_0A09480"/>
<dbReference type="GO" id="GO:0032511">
    <property type="term" value="P:late endosome to vacuole transport via multivesicular body sorting pathway"/>
    <property type="evidence" value="ECO:0007669"/>
    <property type="project" value="TreeGrafter"/>
</dbReference>
<dbReference type="STRING" id="4909.A0A1Z8JJB1"/>
<dbReference type="GO" id="GO:0015031">
    <property type="term" value="P:protein transport"/>
    <property type="evidence" value="ECO:0007669"/>
    <property type="project" value="UniProtKB-KW"/>
</dbReference>
<evidence type="ECO:0000313" key="12">
    <source>
        <dbReference type="Proteomes" id="UP000249293"/>
    </source>
</evidence>
<dbReference type="GeneID" id="40382068"/>
<sequence>MGNTASNPKITSHDKAILNLKIQRDRLSKSRQQLQKVIDRETEIARECIKSNHIERAKLALRKKKRQQSLLNNLERQSDTLEELIDTIEFKLIEKDVLYGLEQGNKVLKEINKEMSLEKVEKILDETSEGIHYQNELSERLGSLLTNGEEDEVEDELKQLEIEMGAIPPNVVVVDENRPTVEDVERKHKLESLPQVPKQQPQSNGDIPAKDVNNEEFRTAGYAI</sequence>
<dbReference type="AlphaFoldDB" id="A0A1Z8JJB1"/>
<evidence type="ECO:0000256" key="8">
    <source>
        <dbReference type="SAM" id="MobiDB-lite"/>
    </source>
</evidence>
<dbReference type="OrthoDB" id="441172at2759"/>
<evidence type="ECO:0008006" key="13">
    <source>
        <dbReference type="Google" id="ProtNLM"/>
    </source>
</evidence>
<evidence type="ECO:0000313" key="9">
    <source>
        <dbReference type="EMBL" id="AWU74358.1"/>
    </source>
</evidence>
<keyword evidence="7" id="KW-0175">Coiled coil</keyword>
<dbReference type="GO" id="GO:0006900">
    <property type="term" value="P:vesicle budding from membrane"/>
    <property type="evidence" value="ECO:0007669"/>
    <property type="project" value="TreeGrafter"/>
</dbReference>
<evidence type="ECO:0000256" key="2">
    <source>
        <dbReference type="ARBA" id="ARBA00006190"/>
    </source>
</evidence>
<evidence type="ECO:0000256" key="6">
    <source>
        <dbReference type="ARBA" id="ARBA00023136"/>
    </source>
</evidence>
<gene>
    <name evidence="9" type="ORF">C5L36_0A09480</name>
    <name evidence="10" type="ORF">CAS74_004328</name>
</gene>
<name>A0A1Z8JJB1_PICKU</name>
<dbReference type="PANTHER" id="PTHR22761:SF5">
    <property type="entry name" value="CHARGED MULTIVESICULAR BODY PROTEIN 6"/>
    <property type="match status" value="1"/>
</dbReference>
<accession>A0A1Z8JJB1</accession>
<feature type="region of interest" description="Disordered" evidence="8">
    <location>
        <begin position="180"/>
        <end position="224"/>
    </location>
</feature>
<evidence type="ECO:0000313" key="10">
    <source>
        <dbReference type="EMBL" id="OUT20663.1"/>
    </source>
</evidence>
<feature type="coiled-coil region" evidence="7">
    <location>
        <begin position="17"/>
        <end position="91"/>
    </location>
</feature>
<dbReference type="Pfam" id="PF03357">
    <property type="entry name" value="Snf7"/>
    <property type="match status" value="1"/>
</dbReference>
<dbReference type="RefSeq" id="XP_029319835.1">
    <property type="nucleotide sequence ID" value="XM_029463975.1"/>
</dbReference>
<proteinExistence type="inferred from homology"/>
<organism evidence="10 11">
    <name type="scientific">Pichia kudriavzevii</name>
    <name type="common">Yeast</name>
    <name type="synonym">Issatchenkia orientalis</name>
    <dbReference type="NCBI Taxonomy" id="4909"/>
    <lineage>
        <taxon>Eukaryota</taxon>
        <taxon>Fungi</taxon>
        <taxon>Dikarya</taxon>
        <taxon>Ascomycota</taxon>
        <taxon>Saccharomycotina</taxon>
        <taxon>Pichiomycetes</taxon>
        <taxon>Pichiales</taxon>
        <taxon>Pichiaceae</taxon>
        <taxon>Pichia</taxon>
    </lineage>
</organism>
<dbReference type="InterPro" id="IPR005024">
    <property type="entry name" value="Snf7_fam"/>
</dbReference>
<evidence type="ECO:0000256" key="3">
    <source>
        <dbReference type="ARBA" id="ARBA00022448"/>
    </source>
</evidence>
<evidence type="ECO:0000256" key="1">
    <source>
        <dbReference type="ARBA" id="ARBA00004608"/>
    </source>
</evidence>